<evidence type="ECO:0000313" key="11">
    <source>
        <dbReference type="Proteomes" id="UP000038040"/>
    </source>
</evidence>
<name>A0A0N4UCB0_DRAME</name>
<dbReference type="Pfam" id="PF08662">
    <property type="entry name" value="eIF2A"/>
    <property type="match status" value="1"/>
</dbReference>
<dbReference type="GO" id="GO:0003743">
    <property type="term" value="F:translation initiation factor activity"/>
    <property type="evidence" value="ECO:0007669"/>
    <property type="project" value="UniProtKB-KW"/>
</dbReference>
<dbReference type="InterPro" id="IPR011387">
    <property type="entry name" value="TIF2A"/>
</dbReference>
<dbReference type="Proteomes" id="UP000274756">
    <property type="component" value="Unassembled WGS sequence"/>
</dbReference>
<keyword evidence="6" id="KW-0677">Repeat</keyword>
<evidence type="ECO:0000256" key="5">
    <source>
        <dbReference type="ARBA" id="ARBA00022574"/>
    </source>
</evidence>
<dbReference type="EMBL" id="UYYG01000004">
    <property type="protein sequence ID" value="VDN50543.1"/>
    <property type="molecule type" value="Genomic_DNA"/>
</dbReference>
<keyword evidence="8" id="KW-0648">Protein biosynthesis</keyword>
<proteinExistence type="inferred from homology"/>
<dbReference type="GO" id="GO:0043022">
    <property type="term" value="F:ribosome binding"/>
    <property type="evidence" value="ECO:0007669"/>
    <property type="project" value="TreeGrafter"/>
</dbReference>
<evidence type="ECO:0000256" key="1">
    <source>
        <dbReference type="ARBA" id="ARBA00003993"/>
    </source>
</evidence>
<dbReference type="Gene3D" id="2.130.10.10">
    <property type="entry name" value="YVTN repeat-like/Quinoprotein amine dehydrogenase"/>
    <property type="match status" value="1"/>
</dbReference>
<dbReference type="PANTHER" id="PTHR13227">
    <property type="entry name" value="EUKARYOTIC TRANSLATION INITIATION FACTOR 2A"/>
    <property type="match status" value="1"/>
</dbReference>
<dbReference type="GO" id="GO:0022627">
    <property type="term" value="C:cytosolic small ribosomal subunit"/>
    <property type="evidence" value="ECO:0007669"/>
    <property type="project" value="TreeGrafter"/>
</dbReference>
<evidence type="ECO:0000313" key="10">
    <source>
        <dbReference type="EMBL" id="VDN50543.1"/>
    </source>
</evidence>
<evidence type="ECO:0000256" key="8">
    <source>
        <dbReference type="ARBA" id="ARBA00022917"/>
    </source>
</evidence>
<keyword evidence="7" id="KW-0810">Translation regulation</keyword>
<comment type="similarity">
    <text evidence="2">Belongs to the WD repeat EIF2A family.</text>
</comment>
<dbReference type="GO" id="GO:0000049">
    <property type="term" value="F:tRNA binding"/>
    <property type="evidence" value="ECO:0007669"/>
    <property type="project" value="TreeGrafter"/>
</dbReference>
<dbReference type="AlphaFoldDB" id="A0A0N4UCB0"/>
<dbReference type="OrthoDB" id="2194683at2759"/>
<dbReference type="GO" id="GO:0006417">
    <property type="term" value="P:regulation of translation"/>
    <property type="evidence" value="ECO:0007669"/>
    <property type="project" value="UniProtKB-KW"/>
</dbReference>
<evidence type="ECO:0000256" key="7">
    <source>
        <dbReference type="ARBA" id="ARBA00022845"/>
    </source>
</evidence>
<dbReference type="InterPro" id="IPR013979">
    <property type="entry name" value="TIF_beta_prop-like"/>
</dbReference>
<evidence type="ECO:0000313" key="12">
    <source>
        <dbReference type="Proteomes" id="UP000274756"/>
    </source>
</evidence>
<dbReference type="GO" id="GO:0003729">
    <property type="term" value="F:mRNA binding"/>
    <property type="evidence" value="ECO:0007669"/>
    <property type="project" value="TreeGrafter"/>
</dbReference>
<feature type="domain" description="Translation initiation factor beta propellor-like" evidence="9">
    <location>
        <begin position="34"/>
        <end position="225"/>
    </location>
</feature>
<reference evidence="13" key="1">
    <citation type="submission" date="2017-02" db="UniProtKB">
        <authorList>
            <consortium name="WormBaseParasite"/>
        </authorList>
    </citation>
    <scope>IDENTIFICATION</scope>
</reference>
<dbReference type="SUPFAM" id="SSF50960">
    <property type="entry name" value="TolB, C-terminal domain"/>
    <property type="match status" value="1"/>
</dbReference>
<evidence type="ECO:0000256" key="4">
    <source>
        <dbReference type="ARBA" id="ARBA00022540"/>
    </source>
</evidence>
<dbReference type="Proteomes" id="UP000038040">
    <property type="component" value="Unplaced"/>
</dbReference>
<gene>
    <name evidence="10" type="ORF">DME_LOCUS516</name>
</gene>
<sequence>MADLERFPGLLRIIANYYIDFFRLDNNFTVVASKTIFKCDRANLLWNCKASGTALIALAIVDVDQSNKSYYGEQILYLMSINGESCMVTLSKQGPIYCVKWNPNGKEFAVCYGFMPARVSFYNVKGECVFDMGEGPRNDLYYNRFGNILIVCGFGNIASGNMEFWDVGGRKEIIKIQVPNTTFLEWAPDGQLVITATTAPRLRMDNCYRIWHFTGKLIYEFLCKETVELFQVQWRPVSDGIYHPFPLPTLTSDDKAKAGLIFRSKNADESHPANNLPAGSISKISAYVPPHLRKRGIGKGGLDSAITQKAVKSEIEKKIMNLRKKIDDIAKLKKRMLNGETLEANQLQKIEKECGWLKELEALKLSTEN</sequence>
<accession>A0A0N4UCB0</accession>
<dbReference type="PANTHER" id="PTHR13227:SF0">
    <property type="entry name" value="EUKARYOTIC TRANSLATION INITIATION FACTOR 2A"/>
    <property type="match status" value="1"/>
</dbReference>
<keyword evidence="12" id="KW-1185">Reference proteome</keyword>
<evidence type="ECO:0000256" key="3">
    <source>
        <dbReference type="ARBA" id="ARBA00013819"/>
    </source>
</evidence>
<evidence type="ECO:0000256" key="6">
    <source>
        <dbReference type="ARBA" id="ARBA00022737"/>
    </source>
</evidence>
<reference evidence="10 12" key="2">
    <citation type="submission" date="2018-11" db="EMBL/GenBank/DDBJ databases">
        <authorList>
            <consortium name="Pathogen Informatics"/>
        </authorList>
    </citation>
    <scope>NUCLEOTIDE SEQUENCE [LARGE SCALE GENOMIC DNA]</scope>
</reference>
<dbReference type="WBParaSite" id="DME_0000489501-mRNA-1">
    <property type="protein sequence ID" value="DME_0000489501-mRNA-1"/>
    <property type="gene ID" value="DME_0000489501"/>
</dbReference>
<dbReference type="InterPro" id="IPR015943">
    <property type="entry name" value="WD40/YVTN_repeat-like_dom_sf"/>
</dbReference>
<organism evidence="11 13">
    <name type="scientific">Dracunculus medinensis</name>
    <name type="common">Guinea worm</name>
    <dbReference type="NCBI Taxonomy" id="318479"/>
    <lineage>
        <taxon>Eukaryota</taxon>
        <taxon>Metazoa</taxon>
        <taxon>Ecdysozoa</taxon>
        <taxon>Nematoda</taxon>
        <taxon>Chromadorea</taxon>
        <taxon>Rhabditida</taxon>
        <taxon>Spirurina</taxon>
        <taxon>Dracunculoidea</taxon>
        <taxon>Dracunculidae</taxon>
        <taxon>Dracunculus</taxon>
    </lineage>
</organism>
<dbReference type="STRING" id="318479.A0A0N4UCB0"/>
<keyword evidence="4" id="KW-0396">Initiation factor</keyword>
<evidence type="ECO:0000313" key="13">
    <source>
        <dbReference type="WBParaSite" id="DME_0000489501-mRNA-1"/>
    </source>
</evidence>
<comment type="function">
    <text evidence="1">Functions in the early steps of protein synthesis of a small number of specific mRNAs. Acts by directing the binding of methionyl-tRNAi to 40S ribosomal subunits. In contrast to the eIF-2 complex, it binds methionyl-tRNAi to 40S subunits in a codon-dependent manner, whereas the eIF-2 complex binds methionyl-tRNAi to 40S subunits in a GTP-dependent manner.</text>
</comment>
<evidence type="ECO:0000256" key="2">
    <source>
        <dbReference type="ARBA" id="ARBA00009573"/>
    </source>
</evidence>
<keyword evidence="5" id="KW-0853">WD repeat</keyword>
<protein>
    <recommendedName>
        <fullName evidence="3">Eukaryotic translation initiation factor 2A</fullName>
    </recommendedName>
</protein>
<evidence type="ECO:0000259" key="9">
    <source>
        <dbReference type="Pfam" id="PF08662"/>
    </source>
</evidence>